<reference evidence="11" key="1">
    <citation type="journal article" date="2019" name="Int. J. Syst. Evol. Microbiol.">
        <title>The Global Catalogue of Microorganisms (GCM) 10K type strain sequencing project: providing services to taxonomists for standard genome sequencing and annotation.</title>
        <authorList>
            <consortium name="The Broad Institute Genomics Platform"/>
            <consortium name="The Broad Institute Genome Sequencing Center for Infectious Disease"/>
            <person name="Wu L."/>
            <person name="Ma J."/>
        </authorList>
    </citation>
    <scope>NUCLEOTIDE SEQUENCE [LARGE SCALE GENOMIC DNA]</scope>
    <source>
        <strain evidence="11">JCM 1490</strain>
    </source>
</reference>
<evidence type="ECO:0000256" key="6">
    <source>
        <dbReference type="ARBA" id="ARBA00022801"/>
    </source>
</evidence>
<dbReference type="PANTHER" id="PTHR15822:SF4">
    <property type="entry name" value="TYROSYL-DNA PHOSPHODIESTERASE 2"/>
    <property type="match status" value="1"/>
</dbReference>
<organism evidence="10 11">
    <name type="scientific">Georgenia alba</name>
    <dbReference type="NCBI Taxonomy" id="2233858"/>
    <lineage>
        <taxon>Bacteria</taxon>
        <taxon>Bacillati</taxon>
        <taxon>Actinomycetota</taxon>
        <taxon>Actinomycetes</taxon>
        <taxon>Micrococcales</taxon>
        <taxon>Bogoriellaceae</taxon>
        <taxon>Georgenia</taxon>
    </lineage>
</organism>
<dbReference type="SUPFAM" id="SSF56219">
    <property type="entry name" value="DNase I-like"/>
    <property type="match status" value="1"/>
</dbReference>
<gene>
    <name evidence="10" type="ORF">ACFQQL_06910</name>
</gene>
<evidence type="ECO:0000256" key="4">
    <source>
        <dbReference type="ARBA" id="ARBA00022723"/>
    </source>
</evidence>
<dbReference type="EMBL" id="JBHTCQ010000001">
    <property type="protein sequence ID" value="MFC7404834.1"/>
    <property type="molecule type" value="Genomic_DNA"/>
</dbReference>
<evidence type="ECO:0000256" key="2">
    <source>
        <dbReference type="ARBA" id="ARBA00001946"/>
    </source>
</evidence>
<keyword evidence="5" id="KW-0227">DNA damage</keyword>
<dbReference type="GO" id="GO:0004519">
    <property type="term" value="F:endonuclease activity"/>
    <property type="evidence" value="ECO:0007669"/>
    <property type="project" value="UniProtKB-KW"/>
</dbReference>
<evidence type="ECO:0000313" key="11">
    <source>
        <dbReference type="Proteomes" id="UP001596455"/>
    </source>
</evidence>
<keyword evidence="6" id="KW-0378">Hydrolase</keyword>
<evidence type="ECO:0000256" key="7">
    <source>
        <dbReference type="ARBA" id="ARBA00022842"/>
    </source>
</evidence>
<dbReference type="InterPro" id="IPR051547">
    <property type="entry name" value="TDP2-like"/>
</dbReference>
<evidence type="ECO:0000256" key="3">
    <source>
        <dbReference type="ARBA" id="ARBA00022722"/>
    </source>
</evidence>
<keyword evidence="8" id="KW-0234">DNA repair</keyword>
<keyword evidence="4" id="KW-0479">Metal-binding</keyword>
<dbReference type="PANTHER" id="PTHR15822">
    <property type="entry name" value="TRAF AND TNF RECEPTOR-ASSOCIATED PROTEIN"/>
    <property type="match status" value="1"/>
</dbReference>
<evidence type="ECO:0000256" key="5">
    <source>
        <dbReference type="ARBA" id="ARBA00022763"/>
    </source>
</evidence>
<keyword evidence="7" id="KW-0460">Magnesium</keyword>
<dbReference type="InterPro" id="IPR036691">
    <property type="entry name" value="Endo/exonu/phosph_ase_sf"/>
</dbReference>
<protein>
    <submittedName>
        <fullName evidence="10">Endonuclease/exonuclease/phosphatase family protein</fullName>
    </submittedName>
</protein>
<evidence type="ECO:0000256" key="1">
    <source>
        <dbReference type="ARBA" id="ARBA00001936"/>
    </source>
</evidence>
<dbReference type="Gene3D" id="3.60.10.10">
    <property type="entry name" value="Endonuclease/exonuclease/phosphatase"/>
    <property type="match status" value="1"/>
</dbReference>
<comment type="caution">
    <text evidence="10">The sequence shown here is derived from an EMBL/GenBank/DDBJ whole genome shotgun (WGS) entry which is preliminary data.</text>
</comment>
<keyword evidence="11" id="KW-1185">Reference proteome</keyword>
<evidence type="ECO:0000313" key="10">
    <source>
        <dbReference type="EMBL" id="MFC7404834.1"/>
    </source>
</evidence>
<accession>A0ABW2Q744</accession>
<keyword evidence="10" id="KW-0255">Endonuclease</keyword>
<dbReference type="Pfam" id="PF03372">
    <property type="entry name" value="Exo_endo_phos"/>
    <property type="match status" value="1"/>
</dbReference>
<sequence length="277" mass="30278">MADTVRVLTLNVLARDHADGPSRLQVIRRTLAELRPDVVALQEVTRRGEFDDVGELLGGGYTVLEHPGSGTDGVGACLASWWPVHRSEGLSFDDEDLTWAGAVAAEIESPGVGRLLVVHHKPSWRLDREDRRERQALAVARFVEELLASRGEVPVVLLGDLDAGPESASVRFLTGRQSLDGMSVRYEDAWEAVRPQEPGHTFTPRNPLVRAGQMPLESGRRIDHIMVRSGPHGPLLEVADCRLVLDRPVAGVWASDHLGVLAELRSPPHPPGIWSAV</sequence>
<name>A0ABW2Q744_9MICO</name>
<comment type="cofactor">
    <cofactor evidence="1">
        <name>Mn(2+)</name>
        <dbReference type="ChEBI" id="CHEBI:29035"/>
    </cofactor>
</comment>
<comment type="cofactor">
    <cofactor evidence="2">
        <name>Mg(2+)</name>
        <dbReference type="ChEBI" id="CHEBI:18420"/>
    </cofactor>
</comment>
<evidence type="ECO:0000259" key="9">
    <source>
        <dbReference type="Pfam" id="PF03372"/>
    </source>
</evidence>
<proteinExistence type="predicted"/>
<feature type="domain" description="Endonuclease/exonuclease/phosphatase" evidence="9">
    <location>
        <begin position="8"/>
        <end position="257"/>
    </location>
</feature>
<evidence type="ECO:0000256" key="8">
    <source>
        <dbReference type="ARBA" id="ARBA00023204"/>
    </source>
</evidence>
<dbReference type="InterPro" id="IPR005135">
    <property type="entry name" value="Endo/exonuclease/phosphatase"/>
</dbReference>
<keyword evidence="3" id="KW-0540">Nuclease</keyword>
<dbReference type="RefSeq" id="WP_382392605.1">
    <property type="nucleotide sequence ID" value="NZ_JBHTCQ010000001.1"/>
</dbReference>
<dbReference type="Proteomes" id="UP001596455">
    <property type="component" value="Unassembled WGS sequence"/>
</dbReference>